<evidence type="ECO:0000256" key="13">
    <source>
        <dbReference type="ARBA" id="ARBA00022853"/>
    </source>
</evidence>
<comment type="subcellular location">
    <subcellularLocation>
        <location evidence="1">Nucleus</location>
    </subcellularLocation>
</comment>
<feature type="compositionally biased region" description="Basic and acidic residues" evidence="19">
    <location>
        <begin position="1648"/>
        <end position="1661"/>
    </location>
</feature>
<evidence type="ECO:0000259" key="20">
    <source>
        <dbReference type="PROSITE" id="PS50016"/>
    </source>
</evidence>
<dbReference type="Gene3D" id="3.40.630.30">
    <property type="match status" value="1"/>
</dbReference>
<evidence type="ECO:0000256" key="3">
    <source>
        <dbReference type="ARBA" id="ARBA00013184"/>
    </source>
</evidence>
<dbReference type="Pfam" id="PF00628">
    <property type="entry name" value="PHD"/>
    <property type="match status" value="2"/>
</dbReference>
<feature type="region of interest" description="Disordered" evidence="19">
    <location>
        <begin position="1865"/>
        <end position="1903"/>
    </location>
</feature>
<feature type="region of interest" description="Disordered" evidence="19">
    <location>
        <begin position="674"/>
        <end position="788"/>
    </location>
</feature>
<comment type="similarity">
    <text evidence="2">Belongs to the MYST (SAS/MOZ) family.</text>
</comment>
<evidence type="ECO:0000313" key="25">
    <source>
        <dbReference type="RefSeq" id="XP_022245044.1"/>
    </source>
</evidence>
<feature type="compositionally biased region" description="Polar residues" evidence="19">
    <location>
        <begin position="1246"/>
        <end position="1258"/>
    </location>
</feature>
<keyword evidence="13" id="KW-0156">Chromatin regulator</keyword>
<dbReference type="Gene3D" id="3.30.40.10">
    <property type="entry name" value="Zinc/RING finger domain, C3HC4 (zinc finger)"/>
    <property type="match status" value="1"/>
</dbReference>
<feature type="domain" description="SAMD1-like winged helix (WH)" evidence="23">
    <location>
        <begin position="26"/>
        <end position="102"/>
    </location>
</feature>
<feature type="compositionally biased region" description="Basic and acidic residues" evidence="19">
    <location>
        <begin position="1471"/>
        <end position="1480"/>
    </location>
</feature>
<dbReference type="InterPro" id="IPR019787">
    <property type="entry name" value="Znf_PHD-finger"/>
</dbReference>
<comment type="catalytic activity">
    <reaction evidence="17">
        <text>L-lysyl-[protein] + acetyl-CoA = N(6)-acetyl-L-lysyl-[protein] + CoA + H(+)</text>
        <dbReference type="Rhea" id="RHEA:45948"/>
        <dbReference type="Rhea" id="RHEA-COMP:9752"/>
        <dbReference type="Rhea" id="RHEA-COMP:10731"/>
        <dbReference type="ChEBI" id="CHEBI:15378"/>
        <dbReference type="ChEBI" id="CHEBI:29969"/>
        <dbReference type="ChEBI" id="CHEBI:57287"/>
        <dbReference type="ChEBI" id="CHEBI:57288"/>
        <dbReference type="ChEBI" id="CHEBI:61930"/>
        <dbReference type="EC" id="2.3.1.48"/>
    </reaction>
</comment>
<feature type="compositionally biased region" description="Basic residues" evidence="19">
    <location>
        <begin position="1300"/>
        <end position="1330"/>
    </location>
</feature>
<keyword evidence="9" id="KW-0677">Repeat</keyword>
<dbReference type="InterPro" id="IPR016181">
    <property type="entry name" value="Acyl_CoA_acyltransferase"/>
</dbReference>
<dbReference type="InterPro" id="IPR011011">
    <property type="entry name" value="Znf_FYVE_PHD"/>
</dbReference>
<dbReference type="InterPro" id="IPR036390">
    <property type="entry name" value="WH_DNA-bd_sf"/>
</dbReference>
<keyword evidence="5" id="KW-1017">Isopeptide bond</keyword>
<evidence type="ECO:0000256" key="4">
    <source>
        <dbReference type="ARBA" id="ARBA00022491"/>
    </source>
</evidence>
<feature type="region of interest" description="Disordered" evidence="19">
    <location>
        <begin position="1195"/>
        <end position="1529"/>
    </location>
</feature>
<dbReference type="SMART" id="SM00249">
    <property type="entry name" value="PHD"/>
    <property type="match status" value="2"/>
</dbReference>
<feature type="compositionally biased region" description="Basic and acidic residues" evidence="19">
    <location>
        <begin position="1217"/>
        <end position="1245"/>
    </location>
</feature>
<keyword evidence="11" id="KW-0862">Zinc</keyword>
<feature type="compositionally biased region" description="Basic and acidic residues" evidence="19">
    <location>
        <begin position="1397"/>
        <end position="1420"/>
    </location>
</feature>
<dbReference type="CDD" id="cd15618">
    <property type="entry name" value="PHD1_MOZ_MORF"/>
    <property type="match status" value="1"/>
</dbReference>
<evidence type="ECO:0000256" key="18">
    <source>
        <dbReference type="PROSITE-ProRule" id="PRU00146"/>
    </source>
</evidence>
<dbReference type="CDD" id="cd15527">
    <property type="entry name" value="PHD2_KAT6A_6B"/>
    <property type="match status" value="1"/>
</dbReference>
<feature type="compositionally biased region" description="Low complexity" evidence="19">
    <location>
        <begin position="1867"/>
        <end position="1881"/>
    </location>
</feature>
<feature type="compositionally biased region" description="Basic residues" evidence="19">
    <location>
        <begin position="1457"/>
        <end position="1468"/>
    </location>
</feature>
<feature type="compositionally biased region" description="Basic residues" evidence="19">
    <location>
        <begin position="1383"/>
        <end position="1396"/>
    </location>
</feature>
<dbReference type="InterPro" id="IPR002717">
    <property type="entry name" value="HAT_MYST-type"/>
</dbReference>
<sequence length="2379" mass="263359">MKDTEASGSGTSGCNVVEMGSNGNVEHTQTSINWTKWLLEAIHKIKHQKQRPSIDRICSAVRQNHKVNREFIVKQLEKAVAEGKVLKVFNKGLCSYKDPNGILQVKPTYVRVTKTTDLVKLLQKVIRDLGDTGGVTLCSIEKYIKQTCTVDLSTTSLDFSKQLRFAAKRAVASGQLLQKGRFYKVGRAIGTGAADVDSLGNVSYSKSSKNSLDTAVQKKAVPIPICSFCRGTADSNREGVSEKLISCADCGNSGHPNCLKYSQELTARIQNTRWQCIECKTCKVCGSRNQAEDLLFCDSCDQGFHMGCLQPPLLKMPKGSWSCEHCLDELCLKNKRGRRLINEVAATVKMWYKKQSNSKSKADKTTHGFYLSSDCDLPVSSSEKNVKVKSKKSMRQKQVRRTKKKIALTSRQIDANRIVSSSSQSQVLLHHNHVSAETTNHEHNAKEEQSQTIIPALFDPFSFSSQPKGLIDGLSKFFTPGNKRKSRVAISSMATPFTTVVPDTMTSVDIHLKSSEESHPNEVEETAKSKKVTTTEKEDTLNVRELSCNLEAPNISNSTFLLKSKYSSSLNSASSHSHSTSFNETSSLISSDTVQLKSLFDGLSQLCTNDTCKRGIKADGYIPPKRRRKKFFLVSRKKSQIFSKATAEKRTNKLKKNIIKVQENDQTLNFSRESAGLRVSETTSVKTTHLSRWTSSSSSSPQSLPVSDVLSVGSSEVVNSQNPVMKQNKTSSTSPHDDQALKLSTTSTSPPSDSTVNGSSNLSPSKRKKNSKHSNGTPVQNNKQHLLPGVTEKDLNLFKKAQEDSLCTIVHETPLTETPARYPMAIEFGQYEIQTWYSSPFPQEYARLPKLFLCEFCLKYMKSRSVLHSHRRKCSWTHPPATEIYRKDDLSVFEVDGNINKIYCQNLCLLAKLFLDHKTLYYDVDPFLFYVLTKNDDTGCHFVGYFSKEKHCQQKYNVSCIMTMPQYQRKGYGRFLIDFSYLLTRKEGLVGTPEKPLSDLGQVSYNSYWKSVILEYLYTHREKQLKIEDISKETGINLVDIASTLQLLKIIKYENNRFNFIINNTMIENLIKNLNAHKDRRLQIDSSCLRWTPVVSSSLPPESCENKMPEESNSIQRQLSCFIKEPLENSHSLLPESETSDTTEVEKHTKMTKIKSGNIKAIKNNIQEDPKTNKSKVEENAKTLINKIQQDANIDKSKIQQDANTDEGKIQQDANTDEDKIQQDANTDEDKIQQDANTDKSKIQEETNASVNNTQEKANISENKAIEEKEAKKEETKSGKSPCEETKLEKHDNCKSNQHASKKKDKSKKKNNLKMKKKRKREHSSQKHKNSSSLCHELDDMEPKKKKQKKDHSTNLKTSFSCLESSRKESESIEKHSNQKEGKLKKKSKKKKKLAALKRELKLRDGDKEVEKSSQKSHKSEKSRKKSKHRLEKSKSGSSIQKKQKSKKSGTSSNKKSSSKRKKRKKLKNIVPEKTHDKVTLPEPESGLTPPVLAPDISPKSTVTVQSQNPSVKLDSSPPDLQASVTDLSKKQLFKEDEYSNSVTLSEKKPVCPASLTSNIELKEQWNKSNIEHPKLVEESTELELFVTPLYKDKDYDSSLQNPHVTISRTHKEVTSEGSLENLDPINKKDHSNEEIEQSVLNILRKDQEHSQHWNTDHDTCETPQITSQQDSTLTSPDKCDGTEEDCADELEEAEKCQNDDNLSGDFEEPVSCSISNELEINEEDISSPTIVISEATDTVAEQLEVTTTVHQIPVQSITPMTSSSDPPSSVSNSQTMCSLDENLQVQHHETVVSSNIINSVGHPQETPVLIELDTNVSSQTNNTSEFQKNFSEEFCNNLECLQATSPETDVTTSDLPQRMDTVVDASHTSQPSSSTPSTPSGIIRKHNSTPTPHDLANMGVYTPDSSTNSVISNGGFNSVEIDVTQLGLESPTSISSSEMAQNSVEPPQPTPTPQPYPDCAQLQNPYCNATHTPHSTPPHGAMAAAVAAIAQAQRQAQVQSHKCPSSGLSNCGNRVAPPQQHSVSGCAGSHGRTVTPPVSNLVQNSMVNVNSPSVNTLLVGQSSICSSTNYMNTVNMAMTGGSPAGSYMVGVGVPVATMIQHQTPALAVAAHSQQFQQQSHHNLNMANQAPVTIPGTMQRLTHVNVGLPSSAASACAVSSTVPAGFHFQSPNYSCTPTPRPNPVSQGSYSCSLAKLQQLTNGIMDIGSPSCNTMTPPPNLTSPSPQVNITLPSQMQHGIASLQPQGSIPSNASHGYGQFSHRYHARQVQRSSGVAINHNLVAASYQTLNGVSYRMPQGPPPGTAAMVNTAGYITNAGFINPTQLQAAAVPMGMVNINMHPQAQYQESIQSSRPQNTMYTTYGYLNGSLSPQALNSVIRR</sequence>
<feature type="compositionally biased region" description="Polar residues" evidence="19">
    <location>
        <begin position="680"/>
        <end position="694"/>
    </location>
</feature>
<evidence type="ECO:0000313" key="24">
    <source>
        <dbReference type="Proteomes" id="UP000694941"/>
    </source>
</evidence>
<dbReference type="PROSITE" id="PS50016">
    <property type="entry name" value="ZF_PHD_2"/>
    <property type="match status" value="2"/>
</dbReference>
<dbReference type="Gene3D" id="3.30.60.60">
    <property type="entry name" value="N-acetyl transferase-like"/>
    <property type="match status" value="1"/>
</dbReference>
<dbReference type="SUPFAM" id="SSF55729">
    <property type="entry name" value="Acyl-CoA N-acyltransferases (Nat)"/>
    <property type="match status" value="1"/>
</dbReference>
<evidence type="ECO:0000256" key="2">
    <source>
        <dbReference type="ARBA" id="ARBA00010107"/>
    </source>
</evidence>
<dbReference type="InterPro" id="IPR001965">
    <property type="entry name" value="Znf_PHD"/>
</dbReference>
<organism evidence="24 26">
    <name type="scientific">Limulus polyphemus</name>
    <name type="common">Atlantic horseshoe crab</name>
    <dbReference type="NCBI Taxonomy" id="6850"/>
    <lineage>
        <taxon>Eukaryota</taxon>
        <taxon>Metazoa</taxon>
        <taxon>Ecdysozoa</taxon>
        <taxon>Arthropoda</taxon>
        <taxon>Chelicerata</taxon>
        <taxon>Merostomata</taxon>
        <taxon>Xiphosura</taxon>
        <taxon>Limulidae</taxon>
        <taxon>Limulus</taxon>
    </lineage>
</organism>
<protein>
    <recommendedName>
        <fullName evidence="3">histone acetyltransferase</fullName>
        <ecNumber evidence="3">2.3.1.48</ecNumber>
    </recommendedName>
</protein>
<feature type="compositionally biased region" description="Polar residues" evidence="19">
    <location>
        <begin position="1931"/>
        <end position="1946"/>
    </location>
</feature>
<evidence type="ECO:0000256" key="17">
    <source>
        <dbReference type="ARBA" id="ARBA00048017"/>
    </source>
</evidence>
<dbReference type="InterPro" id="IPR005818">
    <property type="entry name" value="Histone_H1/H5_H15"/>
</dbReference>
<dbReference type="SUPFAM" id="SSF46785">
    <property type="entry name" value="Winged helix' DNA-binding domain"/>
    <property type="match status" value="1"/>
</dbReference>
<feature type="compositionally biased region" description="Basic and acidic residues" evidence="19">
    <location>
        <begin position="1264"/>
        <end position="1294"/>
    </location>
</feature>
<feature type="domain" description="MYST-type HAT" evidence="22">
    <location>
        <begin position="818"/>
        <end position="1093"/>
    </location>
</feature>
<dbReference type="PROSITE" id="PS51726">
    <property type="entry name" value="MYST_HAT"/>
    <property type="match status" value="1"/>
</dbReference>
<dbReference type="PROSITE" id="PS51504">
    <property type="entry name" value="H15"/>
    <property type="match status" value="1"/>
</dbReference>
<dbReference type="Proteomes" id="UP000694941">
    <property type="component" value="Unplaced"/>
</dbReference>
<evidence type="ECO:0000256" key="1">
    <source>
        <dbReference type="ARBA" id="ARBA00004123"/>
    </source>
</evidence>
<feature type="compositionally biased region" description="Pro residues" evidence="19">
    <location>
        <begin position="1947"/>
        <end position="1957"/>
    </location>
</feature>
<evidence type="ECO:0000259" key="23">
    <source>
        <dbReference type="PROSITE" id="PS52014"/>
    </source>
</evidence>
<feature type="compositionally biased region" description="Low complexity" evidence="19">
    <location>
        <begin position="695"/>
        <end position="712"/>
    </location>
</feature>
<keyword evidence="4" id="KW-0678">Repressor</keyword>
<feature type="compositionally biased region" description="Polar residues" evidence="19">
    <location>
        <begin position="713"/>
        <end position="734"/>
    </location>
</feature>
<evidence type="ECO:0000256" key="11">
    <source>
        <dbReference type="ARBA" id="ARBA00022833"/>
    </source>
</evidence>
<feature type="compositionally biased region" description="Basic and acidic residues" evidence="19">
    <location>
        <begin position="1166"/>
        <end position="1176"/>
    </location>
</feature>
<feature type="compositionally biased region" description="Polar residues" evidence="19">
    <location>
        <begin position="1662"/>
        <end position="1676"/>
    </location>
</feature>
<feature type="compositionally biased region" description="Low complexity" evidence="19">
    <location>
        <begin position="744"/>
        <end position="755"/>
    </location>
</feature>
<keyword evidence="15" id="KW-0010">Activator</keyword>
<dbReference type="InterPro" id="IPR036388">
    <property type="entry name" value="WH-like_DNA-bd_sf"/>
</dbReference>
<keyword evidence="16" id="KW-0539">Nucleus</keyword>
<keyword evidence="8" id="KW-0479">Metal-binding</keyword>
<evidence type="ECO:0000256" key="16">
    <source>
        <dbReference type="ARBA" id="ARBA00023242"/>
    </source>
</evidence>
<dbReference type="InterPro" id="IPR048589">
    <property type="entry name" value="SAMD1-like_WH"/>
</dbReference>
<feature type="region of interest" description="Disordered" evidence="19">
    <location>
        <begin position="1931"/>
        <end position="1957"/>
    </location>
</feature>
<feature type="domain" description="PHD-type" evidence="20">
    <location>
        <begin position="223"/>
        <end position="282"/>
    </location>
</feature>
<reference evidence="25 26" key="1">
    <citation type="submission" date="2025-05" db="UniProtKB">
        <authorList>
            <consortium name="RefSeq"/>
        </authorList>
    </citation>
    <scope>IDENTIFICATION</scope>
    <source>
        <tissue evidence="25 26">Muscle</tissue>
    </source>
</reference>
<keyword evidence="12" id="KW-0832">Ubl conjugation</keyword>
<dbReference type="GeneID" id="106457663"/>
<feature type="compositionally biased region" description="Polar residues" evidence="19">
    <location>
        <begin position="1499"/>
        <end position="1511"/>
    </location>
</feature>
<keyword evidence="24" id="KW-1185">Reference proteome</keyword>
<dbReference type="EC" id="2.3.1.48" evidence="3"/>
<keyword evidence="10 18" id="KW-0863">Zinc-finger</keyword>
<feature type="domain" description="PHD-type" evidence="20">
    <location>
        <begin position="279"/>
        <end position="329"/>
    </location>
</feature>
<feature type="compositionally biased region" description="Polar residues" evidence="19">
    <location>
        <begin position="773"/>
        <end position="784"/>
    </location>
</feature>
<keyword evidence="14" id="KW-0007">Acetylation</keyword>
<evidence type="ECO:0000256" key="6">
    <source>
        <dbReference type="ARBA" id="ARBA00022553"/>
    </source>
</evidence>
<dbReference type="InterPro" id="IPR013083">
    <property type="entry name" value="Znf_RING/FYVE/PHD"/>
</dbReference>
<dbReference type="SUPFAM" id="SSF57903">
    <property type="entry name" value="FYVE/PHD zinc finger"/>
    <property type="match status" value="2"/>
</dbReference>
<dbReference type="SMART" id="SM00526">
    <property type="entry name" value="H15"/>
    <property type="match status" value="1"/>
</dbReference>
<keyword evidence="6" id="KW-0597">Phosphoprotein</keyword>
<evidence type="ECO:0000256" key="12">
    <source>
        <dbReference type="ARBA" id="ARBA00022843"/>
    </source>
</evidence>
<dbReference type="PANTHER" id="PTHR10615:SF217">
    <property type="entry name" value="HISTONE ACETYLTRANSFERASE"/>
    <property type="match status" value="1"/>
</dbReference>
<accession>A0ABM1SPK6</accession>
<name>A0ABM1SPK6_LIMPO</name>
<keyword evidence="7" id="KW-0808">Transferase</keyword>
<evidence type="ECO:0000256" key="9">
    <source>
        <dbReference type="ARBA" id="ARBA00022737"/>
    </source>
</evidence>
<dbReference type="Gene3D" id="1.10.10.10">
    <property type="entry name" value="Winged helix-like DNA-binding domain superfamily/Winged helix DNA-binding domain"/>
    <property type="match status" value="1"/>
</dbReference>
<evidence type="ECO:0000259" key="21">
    <source>
        <dbReference type="PROSITE" id="PS51504"/>
    </source>
</evidence>
<dbReference type="PROSITE" id="PS52014">
    <property type="entry name" value="SAMD1_WH"/>
    <property type="match status" value="1"/>
</dbReference>
<dbReference type="InterPro" id="IPR040706">
    <property type="entry name" value="Zf-MYST"/>
</dbReference>
<evidence type="ECO:0000259" key="22">
    <source>
        <dbReference type="PROSITE" id="PS51726"/>
    </source>
</evidence>
<evidence type="ECO:0000256" key="7">
    <source>
        <dbReference type="ARBA" id="ARBA00022679"/>
    </source>
</evidence>
<evidence type="ECO:0000256" key="10">
    <source>
        <dbReference type="ARBA" id="ARBA00022771"/>
    </source>
</evidence>
<dbReference type="Pfam" id="PF17772">
    <property type="entry name" value="zf-MYST"/>
    <property type="match status" value="1"/>
</dbReference>
<evidence type="ECO:0000256" key="14">
    <source>
        <dbReference type="ARBA" id="ARBA00022990"/>
    </source>
</evidence>
<proteinExistence type="inferred from homology"/>
<evidence type="ECO:0000256" key="8">
    <source>
        <dbReference type="ARBA" id="ARBA00022723"/>
    </source>
</evidence>
<dbReference type="RefSeq" id="XP_022245562.1">
    <property type="nucleotide sequence ID" value="XM_022389854.1"/>
</dbReference>
<feature type="compositionally biased region" description="Basic and acidic residues" evidence="19">
    <location>
        <begin position="1365"/>
        <end position="1382"/>
    </location>
</feature>
<dbReference type="RefSeq" id="XP_022245044.1">
    <property type="nucleotide sequence ID" value="XM_022389336.1"/>
</dbReference>
<dbReference type="PANTHER" id="PTHR10615">
    <property type="entry name" value="HISTONE ACETYLTRANSFERASE"/>
    <property type="match status" value="1"/>
</dbReference>
<feature type="region of interest" description="Disordered" evidence="19">
    <location>
        <begin position="1648"/>
        <end position="1684"/>
    </location>
</feature>
<evidence type="ECO:0000256" key="5">
    <source>
        <dbReference type="ARBA" id="ARBA00022499"/>
    </source>
</evidence>
<dbReference type="Pfam" id="PF21524">
    <property type="entry name" value="SAMD1_WH"/>
    <property type="match status" value="1"/>
</dbReference>
<evidence type="ECO:0000313" key="26">
    <source>
        <dbReference type="RefSeq" id="XP_022245562.1"/>
    </source>
</evidence>
<dbReference type="InterPro" id="IPR050603">
    <property type="entry name" value="MYST_HAT"/>
</dbReference>
<evidence type="ECO:0000256" key="15">
    <source>
        <dbReference type="ARBA" id="ARBA00023159"/>
    </source>
</evidence>
<feature type="region of interest" description="Disordered" evidence="19">
    <location>
        <begin position="514"/>
        <end position="536"/>
    </location>
</feature>
<feature type="compositionally biased region" description="Basic residues" evidence="19">
    <location>
        <begin position="1421"/>
        <end position="1432"/>
    </location>
</feature>
<feature type="region of interest" description="Disordered" evidence="19">
    <location>
        <begin position="1156"/>
        <end position="1176"/>
    </location>
</feature>
<gene>
    <name evidence="25 26" type="primary">LOC106457663</name>
</gene>
<evidence type="ECO:0000256" key="19">
    <source>
        <dbReference type="SAM" id="MobiDB-lite"/>
    </source>
</evidence>
<feature type="region of interest" description="Disordered" evidence="19">
    <location>
        <begin position="1130"/>
        <end position="1149"/>
    </location>
</feature>
<dbReference type="Pfam" id="PF01853">
    <property type="entry name" value="MOZ_SAS"/>
    <property type="match status" value="1"/>
</dbReference>
<feature type="domain" description="H15" evidence="21">
    <location>
        <begin position="114"/>
        <end position="187"/>
    </location>
</feature>